<dbReference type="Proteomes" id="UP000236654">
    <property type="component" value="Unassembled WGS sequence"/>
</dbReference>
<comment type="caution">
    <text evidence="1">The sequence shown here is derived from an EMBL/GenBank/DDBJ whole genome shotgun (WGS) entry which is preliminary data.</text>
</comment>
<gene>
    <name evidence="1" type="ORF">CW751_03795</name>
</gene>
<dbReference type="OrthoDB" id="637707at2"/>
<dbReference type="Pfam" id="PF14054">
    <property type="entry name" value="DUF4249"/>
    <property type="match status" value="1"/>
</dbReference>
<protein>
    <recommendedName>
        <fullName evidence="3">DUF4249 domain-containing protein</fullName>
    </recommendedName>
</protein>
<dbReference type="AlphaFoldDB" id="A0A2I0R536"/>
<name>A0A2I0R536_9FLAO</name>
<keyword evidence="2" id="KW-1185">Reference proteome</keyword>
<dbReference type="RefSeq" id="WP_101333673.1">
    <property type="nucleotide sequence ID" value="NZ_PJNI01000002.1"/>
</dbReference>
<dbReference type="EMBL" id="PJNI01000002">
    <property type="protein sequence ID" value="PKR81659.1"/>
    <property type="molecule type" value="Genomic_DNA"/>
</dbReference>
<evidence type="ECO:0000313" key="2">
    <source>
        <dbReference type="Proteomes" id="UP000236654"/>
    </source>
</evidence>
<evidence type="ECO:0000313" key="1">
    <source>
        <dbReference type="EMBL" id="PKR81659.1"/>
    </source>
</evidence>
<reference evidence="1 2" key="1">
    <citation type="submission" date="2017-12" db="EMBL/GenBank/DDBJ databases">
        <title>The draft genome sequence of Brumimicrobium saltpan LHR20.</title>
        <authorList>
            <person name="Do Z.-J."/>
            <person name="Luo H.-R."/>
        </authorList>
    </citation>
    <scope>NUCLEOTIDE SEQUENCE [LARGE SCALE GENOMIC DNA]</scope>
    <source>
        <strain evidence="1 2">LHR20</strain>
    </source>
</reference>
<sequence>MRKLIFGLMVFHIIFFTACQKVVDLPVTDAEPQLVINAKYDAIKEEVWVKLSKSVGVFSTSDFPEITGASITITDVNGTITPLVDQGDGTYLLENYTPIYDSEYQLKVSVEGEVYEASDELQNVVALDSLVPEFQEQSAFFESGYVVFMHIADPAGSNFYRVIRKINGEYRNKSNDQFLFDDSFTDGNEQRVPIFSEFYQVDDTVQVELISYSEKSFTYFDELGAIANGASSSAAPANPTSYWSNDCLGHFSAFGYDTKTIVIEE</sequence>
<organism evidence="1 2">
    <name type="scientific">Brumimicrobium salinarum</name>
    <dbReference type="NCBI Taxonomy" id="2058658"/>
    <lineage>
        <taxon>Bacteria</taxon>
        <taxon>Pseudomonadati</taxon>
        <taxon>Bacteroidota</taxon>
        <taxon>Flavobacteriia</taxon>
        <taxon>Flavobacteriales</taxon>
        <taxon>Crocinitomicaceae</taxon>
        <taxon>Brumimicrobium</taxon>
    </lineage>
</organism>
<dbReference type="InterPro" id="IPR025345">
    <property type="entry name" value="DUF4249"/>
</dbReference>
<evidence type="ECO:0008006" key="3">
    <source>
        <dbReference type="Google" id="ProtNLM"/>
    </source>
</evidence>
<accession>A0A2I0R536</accession>
<proteinExistence type="predicted"/>
<dbReference type="PROSITE" id="PS51257">
    <property type="entry name" value="PROKAR_LIPOPROTEIN"/>
    <property type="match status" value="1"/>
</dbReference>